<dbReference type="Pfam" id="PF02668">
    <property type="entry name" value="TauD"/>
    <property type="match status" value="1"/>
</dbReference>
<keyword evidence="3 7" id="KW-0223">Dioxygenase</keyword>
<dbReference type="EC" id="1.14.11.-" evidence="7"/>
<dbReference type="PANTHER" id="PTHR30468:SF1">
    <property type="entry name" value="ALPHA-KETOGLUTARATE-DEPENDENT SULFONATE DIOXYGENASE"/>
    <property type="match status" value="1"/>
</dbReference>
<dbReference type="GO" id="GO:0005737">
    <property type="term" value="C:cytoplasm"/>
    <property type="evidence" value="ECO:0007669"/>
    <property type="project" value="TreeGrafter"/>
</dbReference>
<organism evidence="7 8">
    <name type="scientific">Pseudomonas fluorescens</name>
    <dbReference type="NCBI Taxonomy" id="294"/>
    <lineage>
        <taxon>Bacteria</taxon>
        <taxon>Pseudomonadati</taxon>
        <taxon>Pseudomonadota</taxon>
        <taxon>Gammaproteobacteria</taxon>
        <taxon>Pseudomonadales</taxon>
        <taxon>Pseudomonadaceae</taxon>
        <taxon>Pseudomonas</taxon>
    </lineage>
</organism>
<name>A0A448DX68_PSEFL</name>
<proteinExistence type="inferred from homology"/>
<evidence type="ECO:0000256" key="4">
    <source>
        <dbReference type="ARBA" id="ARBA00023002"/>
    </source>
</evidence>
<reference evidence="7 8" key="1">
    <citation type="submission" date="2018-12" db="EMBL/GenBank/DDBJ databases">
        <authorList>
            <consortium name="Pathogen Informatics"/>
        </authorList>
    </citation>
    <scope>NUCLEOTIDE SEQUENCE [LARGE SCALE GENOMIC DNA]</scope>
    <source>
        <strain evidence="7 8">NCTC9428</strain>
    </source>
</reference>
<feature type="domain" description="TauD/TfdA-like" evidence="6">
    <location>
        <begin position="4"/>
        <end position="272"/>
    </location>
</feature>
<evidence type="ECO:0000256" key="5">
    <source>
        <dbReference type="ARBA" id="ARBA00023004"/>
    </source>
</evidence>
<dbReference type="GO" id="GO:0046872">
    <property type="term" value="F:metal ion binding"/>
    <property type="evidence" value="ECO:0007669"/>
    <property type="project" value="UniProtKB-KW"/>
</dbReference>
<evidence type="ECO:0000259" key="6">
    <source>
        <dbReference type="Pfam" id="PF02668"/>
    </source>
</evidence>
<dbReference type="RefSeq" id="WP_172604486.1">
    <property type="nucleotide sequence ID" value="NZ_LR134318.1"/>
</dbReference>
<evidence type="ECO:0000313" key="7">
    <source>
        <dbReference type="EMBL" id="VEF11439.1"/>
    </source>
</evidence>
<dbReference type="Proteomes" id="UP000281909">
    <property type="component" value="Chromosome"/>
</dbReference>
<evidence type="ECO:0000313" key="8">
    <source>
        <dbReference type="Proteomes" id="UP000281909"/>
    </source>
</evidence>
<keyword evidence="5" id="KW-0408">Iron</keyword>
<dbReference type="Gene3D" id="3.60.130.10">
    <property type="entry name" value="Clavaminate synthase-like"/>
    <property type="match status" value="1"/>
</dbReference>
<accession>A0A448DX68</accession>
<gene>
    <name evidence="7" type="primary">tfdA</name>
    <name evidence="7" type="ORF">NCTC9428_03058</name>
</gene>
<dbReference type="PANTHER" id="PTHR30468">
    <property type="entry name" value="ALPHA-KETOGLUTARATE-DEPENDENT SULFONATE DIOXYGENASE"/>
    <property type="match status" value="1"/>
</dbReference>
<keyword evidence="4 7" id="KW-0560">Oxidoreductase</keyword>
<dbReference type="AlphaFoldDB" id="A0A448DX68"/>
<protein>
    <submittedName>
        <fullName evidence="7">Taurine dioxygenase</fullName>
        <ecNumber evidence="7">1.14.11.-</ecNumber>
    </submittedName>
</protein>
<dbReference type="InterPro" id="IPR051323">
    <property type="entry name" value="AtsK-like"/>
</dbReference>
<sequence>MKRTDLAESFVTAVTDFDINTASLGDIRALQELVYERKVVAVKNQTLTREGYQQFAACFGELEQFKLKSYHDPAYPNILVINNRNGDGAVGARKLGNMWHSDSSYLAEPLPLTMLHAQQIPEAGGDTLFVDMQSVYDDLPRELYERVKNRQAVHDVRWTYKVKADDVGESIQEIFSRLAQTFPASTHPTVAIHPRTQRQSLYVNPGYTTHINGYSQEQSRALLDEIFAFALTSERIFDYQWEANDLLIWDNRSVLHCATALPRDAQRVMFRIGVNDGAFFAPDVAQEHVA</sequence>
<dbReference type="EMBL" id="LR134318">
    <property type="protein sequence ID" value="VEF11439.1"/>
    <property type="molecule type" value="Genomic_DNA"/>
</dbReference>
<evidence type="ECO:0000256" key="3">
    <source>
        <dbReference type="ARBA" id="ARBA00022964"/>
    </source>
</evidence>
<comment type="similarity">
    <text evidence="1">Belongs to the TfdA dioxygenase family.</text>
</comment>
<dbReference type="InterPro" id="IPR003819">
    <property type="entry name" value="TauD/TfdA-like"/>
</dbReference>
<dbReference type="GO" id="GO:0000908">
    <property type="term" value="F:taurine dioxygenase activity"/>
    <property type="evidence" value="ECO:0007669"/>
    <property type="project" value="TreeGrafter"/>
</dbReference>
<dbReference type="SUPFAM" id="SSF51197">
    <property type="entry name" value="Clavaminate synthase-like"/>
    <property type="match status" value="1"/>
</dbReference>
<evidence type="ECO:0000256" key="1">
    <source>
        <dbReference type="ARBA" id="ARBA00005896"/>
    </source>
</evidence>
<keyword evidence="2" id="KW-0479">Metal-binding</keyword>
<dbReference type="GO" id="GO:0006790">
    <property type="term" value="P:sulfur compound metabolic process"/>
    <property type="evidence" value="ECO:0007669"/>
    <property type="project" value="TreeGrafter"/>
</dbReference>
<evidence type="ECO:0000256" key="2">
    <source>
        <dbReference type="ARBA" id="ARBA00022723"/>
    </source>
</evidence>
<dbReference type="InterPro" id="IPR042098">
    <property type="entry name" value="TauD-like_sf"/>
</dbReference>